<protein>
    <submittedName>
        <fullName evidence="3">HIT family protein</fullName>
    </submittedName>
</protein>
<sequence length="140" mass="15775">MSTIFSKIVSGEIPAYKVAESNDYLAFLDVRPLTHGHVLVIPKKETDYIFDIHDDEYMGMWVFAKIVAQGIKRVFPCRKVGVAVVGLEVAHAHIHLIPLNQVDDMNFGRPKLELVEEEMTQIAEQIREAISEVTNAGKNQ</sequence>
<dbReference type="InterPro" id="IPR036265">
    <property type="entry name" value="HIT-like_sf"/>
</dbReference>
<dbReference type="PANTHER" id="PTHR46648">
    <property type="entry name" value="HIT FAMILY PROTEIN 1"/>
    <property type="match status" value="1"/>
</dbReference>
<evidence type="ECO:0000259" key="2">
    <source>
        <dbReference type="PROSITE" id="PS51084"/>
    </source>
</evidence>
<feature type="domain" description="HIT" evidence="2">
    <location>
        <begin position="4"/>
        <end position="107"/>
    </location>
</feature>
<organism evidence="3 4">
    <name type="scientific">Sphingobacterium griseoflavum</name>
    <dbReference type="NCBI Taxonomy" id="1474952"/>
    <lineage>
        <taxon>Bacteria</taxon>
        <taxon>Pseudomonadati</taxon>
        <taxon>Bacteroidota</taxon>
        <taxon>Sphingobacteriia</taxon>
        <taxon>Sphingobacteriales</taxon>
        <taxon>Sphingobacteriaceae</taxon>
        <taxon>Sphingobacterium</taxon>
    </lineage>
</organism>
<evidence type="ECO:0000313" key="4">
    <source>
        <dbReference type="Proteomes" id="UP000620550"/>
    </source>
</evidence>
<dbReference type="InterPro" id="IPR001310">
    <property type="entry name" value="Histidine_triad_HIT"/>
</dbReference>
<dbReference type="Gene3D" id="3.30.428.10">
    <property type="entry name" value="HIT-like"/>
    <property type="match status" value="1"/>
</dbReference>
<accession>A0ABQ3HQA4</accession>
<name>A0ABQ3HQA4_9SPHI</name>
<dbReference type="PROSITE" id="PS51084">
    <property type="entry name" value="HIT_2"/>
    <property type="match status" value="1"/>
</dbReference>
<evidence type="ECO:0000313" key="3">
    <source>
        <dbReference type="EMBL" id="GHE23456.1"/>
    </source>
</evidence>
<dbReference type="Pfam" id="PF01230">
    <property type="entry name" value="HIT"/>
    <property type="match status" value="1"/>
</dbReference>
<reference evidence="4" key="1">
    <citation type="journal article" date="2019" name="Int. J. Syst. Evol. Microbiol.">
        <title>The Global Catalogue of Microorganisms (GCM) 10K type strain sequencing project: providing services to taxonomists for standard genome sequencing and annotation.</title>
        <authorList>
            <consortium name="The Broad Institute Genomics Platform"/>
            <consortium name="The Broad Institute Genome Sequencing Center for Infectious Disease"/>
            <person name="Wu L."/>
            <person name="Ma J."/>
        </authorList>
    </citation>
    <scope>NUCLEOTIDE SEQUENCE [LARGE SCALE GENOMIC DNA]</scope>
    <source>
        <strain evidence="4">CGMCC 1.12966</strain>
    </source>
</reference>
<keyword evidence="4" id="KW-1185">Reference proteome</keyword>
<dbReference type="EMBL" id="BNAF01000002">
    <property type="protein sequence ID" value="GHE23456.1"/>
    <property type="molecule type" value="Genomic_DNA"/>
</dbReference>
<dbReference type="PANTHER" id="PTHR46648:SF1">
    <property type="entry name" value="ADENOSINE 5'-MONOPHOSPHORAMIDASE HNT1"/>
    <property type="match status" value="1"/>
</dbReference>
<gene>
    <name evidence="3" type="ORF">GCM10017764_04240</name>
</gene>
<dbReference type="PRINTS" id="PR00332">
    <property type="entry name" value="HISTRIAD"/>
</dbReference>
<dbReference type="RefSeq" id="WP_189624966.1">
    <property type="nucleotide sequence ID" value="NZ_BNAF01000002.1"/>
</dbReference>
<feature type="short sequence motif" description="Histidine triad motif" evidence="1">
    <location>
        <begin position="91"/>
        <end position="95"/>
    </location>
</feature>
<comment type="caution">
    <text evidence="3">The sequence shown here is derived from an EMBL/GenBank/DDBJ whole genome shotgun (WGS) entry which is preliminary data.</text>
</comment>
<proteinExistence type="predicted"/>
<dbReference type="InterPro" id="IPR011146">
    <property type="entry name" value="HIT-like"/>
</dbReference>
<dbReference type="Proteomes" id="UP000620550">
    <property type="component" value="Unassembled WGS sequence"/>
</dbReference>
<evidence type="ECO:0000256" key="1">
    <source>
        <dbReference type="PROSITE-ProRule" id="PRU00464"/>
    </source>
</evidence>
<dbReference type="SUPFAM" id="SSF54197">
    <property type="entry name" value="HIT-like"/>
    <property type="match status" value="1"/>
</dbReference>